<feature type="domain" description="Putative DNA-binding" evidence="2">
    <location>
        <begin position="52"/>
        <end position="125"/>
    </location>
</feature>
<dbReference type="Proteomes" id="UP000285908">
    <property type="component" value="Unassembled WGS sequence"/>
</dbReference>
<evidence type="ECO:0000259" key="2">
    <source>
        <dbReference type="Pfam" id="PF09836"/>
    </source>
</evidence>
<dbReference type="EMBL" id="RQXX01000001">
    <property type="protein sequence ID" value="RVV99211.1"/>
    <property type="molecule type" value="Genomic_DNA"/>
</dbReference>
<comment type="caution">
    <text evidence="3">The sequence shown here is derived from an EMBL/GenBank/DDBJ whole genome shotgun (WGS) entry which is preliminary data.</text>
</comment>
<protein>
    <submittedName>
        <fullName evidence="3">DUF2063 domain-containing protein</fullName>
    </submittedName>
</protein>
<feature type="region of interest" description="Disordered" evidence="1">
    <location>
        <begin position="16"/>
        <end position="63"/>
    </location>
</feature>
<evidence type="ECO:0000313" key="4">
    <source>
        <dbReference type="Proteomes" id="UP000285908"/>
    </source>
</evidence>
<evidence type="ECO:0000256" key="1">
    <source>
        <dbReference type="SAM" id="MobiDB-lite"/>
    </source>
</evidence>
<dbReference type="Gene3D" id="1.10.150.690">
    <property type="entry name" value="DUF2063"/>
    <property type="match status" value="1"/>
</dbReference>
<proteinExistence type="predicted"/>
<evidence type="ECO:0000313" key="3">
    <source>
        <dbReference type="EMBL" id="RVV99211.1"/>
    </source>
</evidence>
<dbReference type="OrthoDB" id="4146344at2"/>
<accession>A0A438AK73</accession>
<keyword evidence="4" id="KW-1185">Reference proteome</keyword>
<dbReference type="AlphaFoldDB" id="A0A438AK73"/>
<gene>
    <name evidence="3" type="ORF">EKE94_00495</name>
</gene>
<sequence length="280" mass="29681">MGYRCPRLACPRGRGRAGCARSGTAGRGVTRTAPETPPFLGPLLDPASPEPNGLRAPDGGPAGRRYDVYRNNVTIGLMQALKSGFPVLAQVLDDRFADLARAFVRTHPPDSPILQRYGAALPGFLETWAPARGAPWLADLARLELALRESYHAADAPPLPPEVLANVPPDRLMTAHLQLAPSLRLVRSRWPVLSLWTDIRDGRAPTARAPGEAVLILRPDYDPAPHRLAPGGATLLLALSAGQPLGPAHAAAVAAAPQFDLSALLTQLLTGKGLTGLTFD</sequence>
<dbReference type="InterPro" id="IPR044922">
    <property type="entry name" value="DUF2063_N_sf"/>
</dbReference>
<name>A0A438AK73_9RHOB</name>
<feature type="compositionally biased region" description="Low complexity" evidence="1">
    <location>
        <begin position="16"/>
        <end position="28"/>
    </location>
</feature>
<dbReference type="InterPro" id="IPR018640">
    <property type="entry name" value="DUF2063"/>
</dbReference>
<dbReference type="Pfam" id="PF09836">
    <property type="entry name" value="DUF2063"/>
    <property type="match status" value="1"/>
</dbReference>
<organism evidence="3 4">
    <name type="scientific">Mesobaculum littorinae</name>
    <dbReference type="NCBI Taxonomy" id="2486419"/>
    <lineage>
        <taxon>Bacteria</taxon>
        <taxon>Pseudomonadati</taxon>
        <taxon>Pseudomonadota</taxon>
        <taxon>Alphaproteobacteria</taxon>
        <taxon>Rhodobacterales</taxon>
        <taxon>Roseobacteraceae</taxon>
        <taxon>Mesobaculum</taxon>
    </lineage>
</organism>
<reference evidence="3 4" key="1">
    <citation type="submission" date="2018-11" db="EMBL/GenBank/DDBJ databases">
        <title>Mesobaculum littorinae gen. nov., sp. nov., isolated from Littorina scabra that represents a novel genus of the order Rhodobacteraceae.</title>
        <authorList>
            <person name="Li F."/>
        </authorList>
    </citation>
    <scope>NUCLEOTIDE SEQUENCE [LARGE SCALE GENOMIC DNA]</scope>
    <source>
        <strain evidence="3 4">M0103</strain>
    </source>
</reference>